<evidence type="ECO:0000259" key="2">
    <source>
        <dbReference type="Pfam" id="PF13401"/>
    </source>
</evidence>
<dbReference type="PANTHER" id="PTHR35894">
    <property type="entry name" value="GENERAL SECRETION PATHWAY PROTEIN A-RELATED"/>
    <property type="match status" value="1"/>
</dbReference>
<keyword evidence="4" id="KW-1185">Reference proteome</keyword>
<dbReference type="PANTHER" id="PTHR35894:SF1">
    <property type="entry name" value="PHOSPHORIBULOKINASE _ URIDINE KINASE FAMILY"/>
    <property type="match status" value="1"/>
</dbReference>
<dbReference type="InterPro" id="IPR027417">
    <property type="entry name" value="P-loop_NTPase"/>
</dbReference>
<dbReference type="Proteomes" id="UP000503162">
    <property type="component" value="Chromosome"/>
</dbReference>
<dbReference type="InterPro" id="IPR052026">
    <property type="entry name" value="ExeA_AAA_ATPase_DNA-bind"/>
</dbReference>
<evidence type="ECO:0000313" key="3">
    <source>
        <dbReference type="EMBL" id="QIM53158.1"/>
    </source>
</evidence>
<protein>
    <submittedName>
        <fullName evidence="3">AAA family ATPase</fullName>
    </submittedName>
</protein>
<organism evidence="3 4">
    <name type="scientific">Hydrogenophaga crocea</name>
    <dbReference type="NCBI Taxonomy" id="2716225"/>
    <lineage>
        <taxon>Bacteria</taxon>
        <taxon>Pseudomonadati</taxon>
        <taxon>Pseudomonadota</taxon>
        <taxon>Betaproteobacteria</taxon>
        <taxon>Burkholderiales</taxon>
        <taxon>Comamonadaceae</taxon>
        <taxon>Hydrogenophaga</taxon>
    </lineage>
</organism>
<evidence type="ECO:0000313" key="4">
    <source>
        <dbReference type="Proteomes" id="UP000503162"/>
    </source>
</evidence>
<dbReference type="Pfam" id="PF13401">
    <property type="entry name" value="AAA_22"/>
    <property type="match status" value="1"/>
</dbReference>
<sequence>MPLAIIPSPDAAPTPVVPTRSSTHTKSSDSHEAVEALERFKQARVRHPALQTLLNDLLRHIHSPDGESILVLTGVTGAGKTAASEALQVALLNEFRSDIEGNPGIIPVVTVEAGQSGDMKQGFKGLYRLALTKLHEHDPDSGVAVVRKEGHLWLNVHGRRTTEGMRNVLESALRHRQTKALVIDEASHLLSMARSTAVMDTLKSLANTVGCKVVLIGSFDLLDIIVQSGQVCRRTNIFALQRYKDTADDRAAFKFVIQRLMQAWPCEAVPAFDAVSDELQEVTFGAVGLLKNLMTNVLSQQLEAGGVFSPYMLQNAAKAAALRESIREEIEAGEAKLATSAYGSGAWTEAAFAKMTLKMEG</sequence>
<dbReference type="GO" id="GO:0016887">
    <property type="term" value="F:ATP hydrolysis activity"/>
    <property type="evidence" value="ECO:0007669"/>
    <property type="project" value="InterPro"/>
</dbReference>
<name>A0A6G8IJF1_9BURK</name>
<proteinExistence type="predicted"/>
<evidence type="ECO:0000256" key="1">
    <source>
        <dbReference type="SAM" id="MobiDB-lite"/>
    </source>
</evidence>
<dbReference type="EMBL" id="CP049989">
    <property type="protein sequence ID" value="QIM53158.1"/>
    <property type="molecule type" value="Genomic_DNA"/>
</dbReference>
<dbReference type="InterPro" id="IPR049945">
    <property type="entry name" value="AAA_22"/>
</dbReference>
<dbReference type="Gene3D" id="3.40.50.300">
    <property type="entry name" value="P-loop containing nucleotide triphosphate hydrolases"/>
    <property type="match status" value="1"/>
</dbReference>
<dbReference type="RefSeq" id="WP_166227959.1">
    <property type="nucleotide sequence ID" value="NZ_CP049989.1"/>
</dbReference>
<dbReference type="KEGG" id="hcz:G9Q37_13865"/>
<feature type="region of interest" description="Disordered" evidence="1">
    <location>
        <begin position="1"/>
        <end position="33"/>
    </location>
</feature>
<feature type="domain" description="ORC1/DEAH AAA+ ATPase" evidence="2">
    <location>
        <begin position="66"/>
        <end position="224"/>
    </location>
</feature>
<dbReference type="AlphaFoldDB" id="A0A6G8IJF1"/>
<accession>A0A6G8IJF1</accession>
<reference evidence="3 4" key="1">
    <citation type="submission" date="2020-03" db="EMBL/GenBank/DDBJ databases">
        <title>Hydrogenophaga sp. nov. isolated from cyanobacterial mat.</title>
        <authorList>
            <person name="Thorat V."/>
            <person name="Kirdat K."/>
            <person name="Tiwarekar B."/>
            <person name="Costa E.D."/>
            <person name="Yadav A."/>
        </authorList>
    </citation>
    <scope>NUCLEOTIDE SEQUENCE [LARGE SCALE GENOMIC DNA]</scope>
    <source>
        <strain evidence="3 4">BA0156</strain>
    </source>
</reference>
<gene>
    <name evidence="3" type="ORF">G9Q37_13865</name>
</gene>
<dbReference type="SUPFAM" id="SSF52540">
    <property type="entry name" value="P-loop containing nucleoside triphosphate hydrolases"/>
    <property type="match status" value="1"/>
</dbReference>